<dbReference type="Pfam" id="PF00483">
    <property type="entry name" value="NTP_transferase"/>
    <property type="match status" value="1"/>
</dbReference>
<dbReference type="InterPro" id="IPR010442">
    <property type="entry name" value="PET_domain"/>
</dbReference>
<evidence type="ECO:0000256" key="1">
    <source>
        <dbReference type="ARBA" id="ARBA00004496"/>
    </source>
</evidence>
<dbReference type="CDD" id="cd06425">
    <property type="entry name" value="M1P_guanylylT_B_like_N"/>
    <property type="match status" value="1"/>
</dbReference>
<accession>A0A8J4XA97</accession>
<feature type="domain" description="LIM zinc-binding" evidence="15">
    <location>
        <begin position="587"/>
        <end position="652"/>
    </location>
</feature>
<dbReference type="PROSITE" id="PS00101">
    <property type="entry name" value="HEXAPEP_TRANSFERASES"/>
    <property type="match status" value="1"/>
</dbReference>
<dbReference type="EMBL" id="QNUK01000174">
    <property type="protein sequence ID" value="KAF5899223.1"/>
    <property type="molecule type" value="Genomic_DNA"/>
</dbReference>
<evidence type="ECO:0000256" key="3">
    <source>
        <dbReference type="ARBA" id="ARBA00007274"/>
    </source>
</evidence>
<dbReference type="AlphaFoldDB" id="A0A8J4XA97"/>
<dbReference type="EC" id="2.7.7.13" evidence="4"/>
<dbReference type="SUPFAM" id="SSF53448">
    <property type="entry name" value="Nucleotide-diphospho-sugar transferases"/>
    <property type="match status" value="1"/>
</dbReference>
<dbReference type="InterPro" id="IPR056729">
    <property type="entry name" value="GMPPB_C"/>
</dbReference>
<dbReference type="CDD" id="cd09829">
    <property type="entry name" value="PET_testin"/>
    <property type="match status" value="1"/>
</dbReference>
<dbReference type="Pfam" id="PF06297">
    <property type="entry name" value="PET"/>
    <property type="match status" value="1"/>
</dbReference>
<reference evidence="17" key="1">
    <citation type="submission" date="2020-07" db="EMBL/GenBank/DDBJ databases">
        <title>Clarias magur genome sequencing, assembly and annotation.</title>
        <authorList>
            <person name="Kushwaha B."/>
            <person name="Kumar R."/>
            <person name="Das P."/>
            <person name="Joshi C.G."/>
            <person name="Kumar D."/>
            <person name="Nagpure N.S."/>
            <person name="Pandey M."/>
            <person name="Agarwal S."/>
            <person name="Srivastava S."/>
            <person name="Singh M."/>
            <person name="Sahoo L."/>
            <person name="Jayasankar P."/>
            <person name="Meher P.K."/>
            <person name="Koringa P.G."/>
            <person name="Iquebal M.A."/>
            <person name="Das S.P."/>
            <person name="Bit A."/>
            <person name="Patnaik S."/>
            <person name="Patel N."/>
            <person name="Shah T.M."/>
            <person name="Hinsu A."/>
            <person name="Jena J.K."/>
        </authorList>
    </citation>
    <scope>NUCLEOTIDE SEQUENCE</scope>
    <source>
        <strain evidence="17">CIFAMagur01</strain>
        <tissue evidence="17">Testis</tissue>
    </source>
</reference>
<dbReference type="GO" id="GO:0009298">
    <property type="term" value="P:GDP-mannose biosynthetic process"/>
    <property type="evidence" value="ECO:0007669"/>
    <property type="project" value="UniProtKB-UniPathway"/>
</dbReference>
<name>A0A8J4XA97_CLAMG</name>
<keyword evidence="5" id="KW-0963">Cytoplasm</keyword>
<comment type="similarity">
    <text evidence="3">Belongs to the transferase hexapeptide repeat family.</text>
</comment>
<sequence length="671" mass="74833">MKALILVGGYGTRLRPLTLSVPKPLVEFCNKPILLHQVEALVKAGVRHVILAVSYMSDLLEREMKAQEQRLGIKISLSHEKEPLGTAGPLALARELLTDSDEPFFVLNSDVICDFPFEDMLKFHKRHGKEGTIVVTKVEEPSKYGVVVYEGETGRIHRFVEKPQVFVSNKINAGMYIFSPSMLSRIQLRPTSIEKEIFPVMAEEGQLYAMELQGFWMDIGQPKDFLTGMCMYLQSVRQNAPERLRTGPGFLGNVLVDPTAVIGENCTIGPNVTIGAGVVLEDGVRIKRCTVLKGAHIRSHSWLESCIVGWSSSVGQWVRMENVSVLGEDVIVSDELYINGANVLPHKSITDSVPEPRIIITRTDCLPCTQDTEGFTPELDVEHLRYKRLRKACTQCHCSQEDHAPSSDLQDDHKMGQLLANSTYAHLTAKVKGGDGLRVYKRNRMIITNPVVSRKDPTFNTITYDWAPPGLTQKLAMQYMELLPEERRPVAGTAGALYRRRQLMRQLPAYDQDPSQCHSLSEAEVKAMAKFVQNYKEEALGVGEVALPGEGGISKDSSGKQKNEKEQPNPEPTTNGTLEENGKKGEYLCSGCGQLAAQDSPVVYAERAGYERLWHPTCFVCAECGEALVDLVYFWRKEMLLCGRHYCQSLTPRCPGCDEPDVADRDKDSEL</sequence>
<evidence type="ECO:0000256" key="14">
    <source>
        <dbReference type="SAM" id="MobiDB-lite"/>
    </source>
</evidence>
<dbReference type="GO" id="GO:0004475">
    <property type="term" value="F:mannose-1-phosphate guanylyltransferase (GTP) activity"/>
    <property type="evidence" value="ECO:0007669"/>
    <property type="project" value="UniProtKB-EC"/>
</dbReference>
<evidence type="ECO:0000256" key="10">
    <source>
        <dbReference type="ARBA" id="ARBA00022833"/>
    </source>
</evidence>
<feature type="domain" description="PET" evidence="16">
    <location>
        <begin position="445"/>
        <end position="552"/>
    </location>
</feature>
<protein>
    <recommendedName>
        <fullName evidence="4">mannose-1-phosphate guanylyltransferase</fullName>
        <ecNumber evidence="4">2.7.7.13</ecNumber>
    </recommendedName>
</protein>
<evidence type="ECO:0000256" key="6">
    <source>
        <dbReference type="ARBA" id="ARBA00022679"/>
    </source>
</evidence>
<keyword evidence="8 13" id="KW-0479">Metal-binding</keyword>
<dbReference type="PANTHER" id="PTHR22572">
    <property type="entry name" value="SUGAR-1-PHOSPHATE GUANYL TRANSFERASE"/>
    <property type="match status" value="1"/>
</dbReference>
<evidence type="ECO:0000256" key="11">
    <source>
        <dbReference type="ARBA" id="ARBA00023038"/>
    </source>
</evidence>
<evidence type="ECO:0000256" key="13">
    <source>
        <dbReference type="PROSITE-ProRule" id="PRU00125"/>
    </source>
</evidence>
<dbReference type="GO" id="GO:0008270">
    <property type="term" value="F:zinc ion binding"/>
    <property type="evidence" value="ECO:0007669"/>
    <property type="project" value="InterPro"/>
</dbReference>
<dbReference type="PROSITE" id="PS51303">
    <property type="entry name" value="PET"/>
    <property type="match status" value="1"/>
</dbReference>
<dbReference type="Gene3D" id="3.90.550.10">
    <property type="entry name" value="Spore Coat Polysaccharide Biosynthesis Protein SpsA, Chain A"/>
    <property type="match status" value="1"/>
</dbReference>
<dbReference type="PROSITE" id="PS50023">
    <property type="entry name" value="LIM_DOMAIN_2"/>
    <property type="match status" value="1"/>
</dbReference>
<evidence type="ECO:0000256" key="12">
    <source>
        <dbReference type="ARBA" id="ARBA00023134"/>
    </source>
</evidence>
<dbReference type="Pfam" id="PF25087">
    <property type="entry name" value="GMPPB_C"/>
    <property type="match status" value="1"/>
</dbReference>
<dbReference type="FunFam" id="3.90.550.10:FF:000013">
    <property type="entry name" value="mannose-1-phosphate guanyltransferase beta"/>
    <property type="match status" value="1"/>
</dbReference>
<keyword evidence="11 13" id="KW-0440">LIM domain</keyword>
<dbReference type="CDD" id="cd09340">
    <property type="entry name" value="LIM1_Testin_like"/>
    <property type="match status" value="1"/>
</dbReference>
<dbReference type="OrthoDB" id="1733332at2759"/>
<dbReference type="Pfam" id="PF00412">
    <property type="entry name" value="LIM"/>
    <property type="match status" value="1"/>
</dbReference>
<keyword evidence="7" id="KW-0548">Nucleotidyltransferase</keyword>
<evidence type="ECO:0000313" key="17">
    <source>
        <dbReference type="EMBL" id="KAF5899223.1"/>
    </source>
</evidence>
<dbReference type="SMART" id="SM00132">
    <property type="entry name" value="LIM"/>
    <property type="match status" value="1"/>
</dbReference>
<dbReference type="InterPro" id="IPR033724">
    <property type="entry name" value="PET_testin"/>
</dbReference>
<dbReference type="UniPathway" id="UPA00126">
    <property type="reaction ID" value="UER00930"/>
</dbReference>
<dbReference type="SUPFAM" id="SSF57716">
    <property type="entry name" value="Glucocorticoid receptor-like (DNA-binding domain)"/>
    <property type="match status" value="1"/>
</dbReference>
<dbReference type="InterPro" id="IPR029044">
    <property type="entry name" value="Nucleotide-diphossugar_trans"/>
</dbReference>
<evidence type="ECO:0000256" key="2">
    <source>
        <dbReference type="ARBA" id="ARBA00004823"/>
    </source>
</evidence>
<gene>
    <name evidence="17" type="primary">gmppb</name>
    <name evidence="17" type="ORF">DAT39_011071</name>
</gene>
<evidence type="ECO:0000256" key="7">
    <source>
        <dbReference type="ARBA" id="ARBA00022695"/>
    </source>
</evidence>
<evidence type="ECO:0000259" key="15">
    <source>
        <dbReference type="PROSITE" id="PS50023"/>
    </source>
</evidence>
<dbReference type="GO" id="GO:0005737">
    <property type="term" value="C:cytoplasm"/>
    <property type="evidence" value="ECO:0007669"/>
    <property type="project" value="UniProtKB-SubCell"/>
</dbReference>
<evidence type="ECO:0000256" key="5">
    <source>
        <dbReference type="ARBA" id="ARBA00022490"/>
    </source>
</evidence>
<keyword evidence="6" id="KW-0808">Transferase</keyword>
<dbReference type="GO" id="GO:0005525">
    <property type="term" value="F:GTP binding"/>
    <property type="evidence" value="ECO:0007669"/>
    <property type="project" value="UniProtKB-KW"/>
</dbReference>
<keyword evidence="18" id="KW-1185">Reference proteome</keyword>
<comment type="caution">
    <text evidence="17">The sequence shown here is derived from an EMBL/GenBank/DDBJ whole genome shotgun (WGS) entry which is preliminary data.</text>
</comment>
<dbReference type="InterPro" id="IPR045233">
    <property type="entry name" value="GMPPB_N"/>
</dbReference>
<dbReference type="FunFam" id="2.160.10.10:FF:000018">
    <property type="entry name" value="Mannose-1-phosphate guanyltransferase beta"/>
    <property type="match status" value="1"/>
</dbReference>
<evidence type="ECO:0000256" key="8">
    <source>
        <dbReference type="ARBA" id="ARBA00022723"/>
    </source>
</evidence>
<keyword evidence="9" id="KW-0547">Nucleotide-binding</keyword>
<evidence type="ECO:0000313" key="18">
    <source>
        <dbReference type="Proteomes" id="UP000727407"/>
    </source>
</evidence>
<dbReference type="InterPro" id="IPR050486">
    <property type="entry name" value="Mannose-1P_guanyltransferase"/>
</dbReference>
<dbReference type="Gene3D" id="2.160.10.10">
    <property type="entry name" value="Hexapeptide repeat proteins"/>
    <property type="match status" value="1"/>
</dbReference>
<dbReference type="InterPro" id="IPR005835">
    <property type="entry name" value="NTP_transferase_dom"/>
</dbReference>
<keyword evidence="12" id="KW-0342">GTP-binding</keyword>
<comment type="pathway">
    <text evidence="2">Nucleotide-sugar biosynthesis; GDP-alpha-D-mannose biosynthesis; GDP-alpha-D-mannose from alpha-D-mannose 1-phosphate (GTP route): step 1/1.</text>
</comment>
<evidence type="ECO:0000259" key="16">
    <source>
        <dbReference type="PROSITE" id="PS51303"/>
    </source>
</evidence>
<organism evidence="17 18">
    <name type="scientific">Clarias magur</name>
    <name type="common">Asian catfish</name>
    <name type="synonym">Macropteronotus magur</name>
    <dbReference type="NCBI Taxonomy" id="1594786"/>
    <lineage>
        <taxon>Eukaryota</taxon>
        <taxon>Metazoa</taxon>
        <taxon>Chordata</taxon>
        <taxon>Craniata</taxon>
        <taxon>Vertebrata</taxon>
        <taxon>Euteleostomi</taxon>
        <taxon>Actinopterygii</taxon>
        <taxon>Neopterygii</taxon>
        <taxon>Teleostei</taxon>
        <taxon>Ostariophysi</taxon>
        <taxon>Siluriformes</taxon>
        <taxon>Clariidae</taxon>
        <taxon>Clarias</taxon>
    </lineage>
</organism>
<evidence type="ECO:0000256" key="9">
    <source>
        <dbReference type="ARBA" id="ARBA00022741"/>
    </source>
</evidence>
<dbReference type="Proteomes" id="UP000727407">
    <property type="component" value="Unassembled WGS sequence"/>
</dbReference>
<keyword evidence="10 13" id="KW-0862">Zinc</keyword>
<dbReference type="PROSITE" id="PS00478">
    <property type="entry name" value="LIM_DOMAIN_1"/>
    <property type="match status" value="1"/>
</dbReference>
<dbReference type="InterPro" id="IPR018357">
    <property type="entry name" value="Hexapep_transf_CS"/>
</dbReference>
<comment type="subcellular location">
    <subcellularLocation>
        <location evidence="1">Cytoplasm</location>
    </subcellularLocation>
</comment>
<feature type="compositionally biased region" description="Basic and acidic residues" evidence="14">
    <location>
        <begin position="557"/>
        <end position="568"/>
    </location>
</feature>
<dbReference type="Gene3D" id="2.10.110.10">
    <property type="entry name" value="Cysteine Rich Protein"/>
    <property type="match status" value="1"/>
</dbReference>
<dbReference type="InterPro" id="IPR001781">
    <property type="entry name" value="Znf_LIM"/>
</dbReference>
<feature type="region of interest" description="Disordered" evidence="14">
    <location>
        <begin position="546"/>
        <end position="581"/>
    </location>
</feature>
<proteinExistence type="inferred from homology"/>
<evidence type="ECO:0000256" key="4">
    <source>
        <dbReference type="ARBA" id="ARBA00012387"/>
    </source>
</evidence>